<dbReference type="Pfam" id="PF00534">
    <property type="entry name" value="Glycos_transf_1"/>
    <property type="match status" value="1"/>
</dbReference>
<dbReference type="InterPro" id="IPR001296">
    <property type="entry name" value="Glyco_trans_1"/>
</dbReference>
<dbReference type="SUPFAM" id="SSF53756">
    <property type="entry name" value="UDP-Glycosyltransferase/glycogen phosphorylase"/>
    <property type="match status" value="1"/>
</dbReference>
<gene>
    <name evidence="4" type="ORF">OB236_31095</name>
</gene>
<dbReference type="InterPro" id="IPR038255">
    <property type="entry name" value="PBS_linker_sf"/>
</dbReference>
<name>A0ABT2UPK0_9BACL</name>
<comment type="caution">
    <text evidence="4">The sequence shown here is derived from an EMBL/GenBank/DDBJ whole genome shotgun (WGS) entry which is preliminary data.</text>
</comment>
<keyword evidence="5" id="KW-1185">Reference proteome</keyword>
<feature type="domain" description="DUF4214" evidence="3">
    <location>
        <begin position="34"/>
        <end position="87"/>
    </location>
</feature>
<sequence length="580" mass="66801">MDASQLRNGSKEFNKKIEKGEGLTTFELIGELMDLEEELFIWELYKQLLLREPDEGGFHSHLTQLQGGCPRLVLMDAILQSQEAAALYDKSSKQFSDKFPLARVLQRLVHADHRAFIRALYQEFLNRQPDDQELQSYIQQLEAGAARTAIRSGFLLSEEFQELLSKYRPFLVKNSSYNRAMKHASNGSMKHIGVFLGYHHPVTLSGEGIGSFVGRLVEGWLHNRSDVMVHIAVTQPNKEQAELLLSKQLSTYSNRLWIHSFPNMSWLNRHLDVDVWCVPYVGLKWALELSKPYVLCVHDLVYLHFKELYADQQPEFLTHLQPIVDAMAGKAAKVVFNSNYIRDHEGLKFLKLPLRQTRVIRLAPPLEEYRSFGLRFESTFRRKYNLHNPYLVFPSVMRLHKNHDRLIEAFLNFKKTSEGKASGLRLVLTDDYRNRPFEQRIRALLERCHSQEERNSVVFLGRLSSADLPSLYKYAVGTIVPTLFEGSCPFPILESLTVDTPVAISRIDVATEVITDMSAFISFDPYSVKEIEAAIRKLWRTHEGLAPLQKAAIRGVLRRTWSDAAREYDSLFDEVLSKKQ</sequence>
<dbReference type="PANTHER" id="PTHR46401:SF2">
    <property type="entry name" value="GLYCOSYLTRANSFERASE WBBK-RELATED"/>
    <property type="match status" value="1"/>
</dbReference>
<dbReference type="PANTHER" id="PTHR46401">
    <property type="entry name" value="GLYCOSYLTRANSFERASE WBBK-RELATED"/>
    <property type="match status" value="1"/>
</dbReference>
<accession>A0ABT2UPK0</accession>
<dbReference type="CDD" id="cd03809">
    <property type="entry name" value="GT4_MtfB-like"/>
    <property type="match status" value="1"/>
</dbReference>
<organism evidence="4 5">
    <name type="scientific">Paenibacillus baimaensis</name>
    <dbReference type="NCBI Taxonomy" id="2982185"/>
    <lineage>
        <taxon>Bacteria</taxon>
        <taxon>Bacillati</taxon>
        <taxon>Bacillota</taxon>
        <taxon>Bacilli</taxon>
        <taxon>Bacillales</taxon>
        <taxon>Paenibacillaceae</taxon>
        <taxon>Paenibacillus</taxon>
    </lineage>
</organism>
<keyword evidence="1" id="KW-0808">Transferase</keyword>
<dbReference type="Pfam" id="PF13946">
    <property type="entry name" value="DUF4214"/>
    <property type="match status" value="2"/>
</dbReference>
<proteinExistence type="predicted"/>
<feature type="domain" description="DUF4214" evidence="3">
    <location>
        <begin position="112"/>
        <end position="163"/>
    </location>
</feature>
<evidence type="ECO:0000313" key="4">
    <source>
        <dbReference type="EMBL" id="MCU6796580.1"/>
    </source>
</evidence>
<dbReference type="Gene3D" id="3.40.50.2000">
    <property type="entry name" value="Glycogen Phosphorylase B"/>
    <property type="match status" value="1"/>
</dbReference>
<dbReference type="InterPro" id="IPR025282">
    <property type="entry name" value="DUF4214"/>
</dbReference>
<evidence type="ECO:0000259" key="2">
    <source>
        <dbReference type="Pfam" id="PF00534"/>
    </source>
</evidence>
<evidence type="ECO:0000313" key="5">
    <source>
        <dbReference type="Proteomes" id="UP001652445"/>
    </source>
</evidence>
<feature type="domain" description="Glycosyl transferase family 1" evidence="2">
    <location>
        <begin position="385"/>
        <end position="542"/>
    </location>
</feature>
<dbReference type="RefSeq" id="WP_262687425.1">
    <property type="nucleotide sequence ID" value="NZ_JAOQIO010000107.1"/>
</dbReference>
<reference evidence="4 5" key="1">
    <citation type="submission" date="2022-09" db="EMBL/GenBank/DDBJ databases">
        <authorList>
            <person name="Han X.L."/>
            <person name="Wang Q."/>
            <person name="Lu T."/>
        </authorList>
    </citation>
    <scope>NUCLEOTIDE SEQUENCE [LARGE SCALE GENOMIC DNA]</scope>
    <source>
        <strain evidence="4 5">WQ 127069</strain>
    </source>
</reference>
<dbReference type="Proteomes" id="UP001652445">
    <property type="component" value="Unassembled WGS sequence"/>
</dbReference>
<dbReference type="EMBL" id="JAOQIO010000107">
    <property type="protein sequence ID" value="MCU6796580.1"/>
    <property type="molecule type" value="Genomic_DNA"/>
</dbReference>
<dbReference type="Gene3D" id="1.10.3130.20">
    <property type="entry name" value="Phycobilisome linker domain"/>
    <property type="match status" value="1"/>
</dbReference>
<evidence type="ECO:0000256" key="1">
    <source>
        <dbReference type="ARBA" id="ARBA00022679"/>
    </source>
</evidence>
<protein>
    <submittedName>
        <fullName evidence="4">DUF4214 domain-containing protein</fullName>
    </submittedName>
</protein>
<evidence type="ECO:0000259" key="3">
    <source>
        <dbReference type="Pfam" id="PF13946"/>
    </source>
</evidence>